<dbReference type="AlphaFoldDB" id="A0A1H2V951"/>
<protein>
    <submittedName>
        <fullName evidence="6">Pimeloyl-ACP methyl ester carboxylesterase</fullName>
    </submittedName>
</protein>
<sequence length="361" mass="40281">MKPFRIQFPQADLDDLGQRLAATRWPRQLPGEGWSRGVPVDYLRDLAEYWRTGYDWRAHERALNEFPQYTTEIDGRTVHFVHSRCADPEAPALLLTHSWPGSIAEFTRILGPLGKHFHLVAPSVPGFGFSEAPRETGWSLERVARMWAELMTELGYDRFGAHGNDAGALISPTLARLFPERVTGVHLTGGLGFPSDFSELTGEEQARFAEMGELMASGAFLHTDILGKLPQTFSYGLTDSPVAQLAWIVEKFKHWTDPAAALPEDAVDRDQLLTNVTLYWLTGTAATSSWMYYEGLAGWAPSQSLVPTANLVFPNDPSLRRLAERDNKIARWTEAARGGHFAAMERPELLVADLVAFFKPA</sequence>
<dbReference type="Proteomes" id="UP000199515">
    <property type="component" value="Unassembled WGS sequence"/>
</dbReference>
<keyword evidence="3" id="KW-0378">Hydrolase</keyword>
<feature type="active site" description="Nucleophile" evidence="4">
    <location>
        <position position="165"/>
    </location>
</feature>
<accession>A0A1H2V951</accession>
<evidence type="ECO:0000256" key="4">
    <source>
        <dbReference type="PIRSR" id="PIRSR001112-1"/>
    </source>
</evidence>
<dbReference type="PRINTS" id="PR00412">
    <property type="entry name" value="EPOXHYDRLASE"/>
</dbReference>
<comment type="similarity">
    <text evidence="1">Belongs to the peptidase S33 family.</text>
</comment>
<dbReference type="GO" id="GO:0097176">
    <property type="term" value="P:epoxide metabolic process"/>
    <property type="evidence" value="ECO:0007669"/>
    <property type="project" value="TreeGrafter"/>
</dbReference>
<dbReference type="STRING" id="589385.SAMN05421504_1011139"/>
<dbReference type="RefSeq" id="WP_091287397.1">
    <property type="nucleotide sequence ID" value="NZ_FNON01000001.1"/>
</dbReference>
<dbReference type="InterPro" id="IPR000639">
    <property type="entry name" value="Epox_hydrolase-like"/>
</dbReference>
<name>A0A1H2V951_9PSEU</name>
<evidence type="ECO:0000313" key="7">
    <source>
        <dbReference type="Proteomes" id="UP000199515"/>
    </source>
</evidence>
<evidence type="ECO:0000256" key="2">
    <source>
        <dbReference type="ARBA" id="ARBA00022797"/>
    </source>
</evidence>
<dbReference type="PANTHER" id="PTHR21661:SF35">
    <property type="entry name" value="EPOXIDE HYDROLASE"/>
    <property type="match status" value="1"/>
</dbReference>
<dbReference type="InterPro" id="IPR016292">
    <property type="entry name" value="Epoxide_hydrolase"/>
</dbReference>
<feature type="active site" description="Proton acceptor" evidence="4">
    <location>
        <position position="340"/>
    </location>
</feature>
<dbReference type="GO" id="GO:0004301">
    <property type="term" value="F:epoxide hydrolase activity"/>
    <property type="evidence" value="ECO:0007669"/>
    <property type="project" value="TreeGrafter"/>
</dbReference>
<dbReference type="EMBL" id="FNON01000001">
    <property type="protein sequence ID" value="SDW64399.1"/>
    <property type="molecule type" value="Genomic_DNA"/>
</dbReference>
<dbReference type="PANTHER" id="PTHR21661">
    <property type="entry name" value="EPOXIDE HYDROLASE 1-RELATED"/>
    <property type="match status" value="1"/>
</dbReference>
<gene>
    <name evidence="6" type="ORF">SAMN05421504_1011139</name>
</gene>
<dbReference type="InterPro" id="IPR029058">
    <property type="entry name" value="AB_hydrolase_fold"/>
</dbReference>
<keyword evidence="7" id="KW-1185">Reference proteome</keyword>
<dbReference type="OrthoDB" id="4654311at2"/>
<feature type="active site" description="Proton donor" evidence="4">
    <location>
        <position position="292"/>
    </location>
</feature>
<dbReference type="Pfam" id="PF06441">
    <property type="entry name" value="EHN"/>
    <property type="match status" value="1"/>
</dbReference>
<organism evidence="6 7">
    <name type="scientific">Amycolatopsis xylanica</name>
    <dbReference type="NCBI Taxonomy" id="589385"/>
    <lineage>
        <taxon>Bacteria</taxon>
        <taxon>Bacillati</taxon>
        <taxon>Actinomycetota</taxon>
        <taxon>Actinomycetes</taxon>
        <taxon>Pseudonocardiales</taxon>
        <taxon>Pseudonocardiaceae</taxon>
        <taxon>Amycolatopsis</taxon>
    </lineage>
</organism>
<evidence type="ECO:0000256" key="1">
    <source>
        <dbReference type="ARBA" id="ARBA00010088"/>
    </source>
</evidence>
<dbReference type="PIRSF" id="PIRSF001112">
    <property type="entry name" value="Epoxide_hydrolase"/>
    <property type="match status" value="1"/>
</dbReference>
<proteinExistence type="inferred from homology"/>
<reference evidence="6 7" key="1">
    <citation type="submission" date="2016-10" db="EMBL/GenBank/DDBJ databases">
        <authorList>
            <person name="de Groot N.N."/>
        </authorList>
    </citation>
    <scope>NUCLEOTIDE SEQUENCE [LARGE SCALE GENOMIC DNA]</scope>
    <source>
        <strain evidence="6 7">CPCC 202699</strain>
    </source>
</reference>
<dbReference type="SUPFAM" id="SSF53474">
    <property type="entry name" value="alpha/beta-Hydrolases"/>
    <property type="match status" value="1"/>
</dbReference>
<dbReference type="Gene3D" id="3.40.50.1820">
    <property type="entry name" value="alpha/beta hydrolase"/>
    <property type="match status" value="1"/>
</dbReference>
<evidence type="ECO:0000256" key="3">
    <source>
        <dbReference type="ARBA" id="ARBA00022801"/>
    </source>
</evidence>
<evidence type="ECO:0000259" key="5">
    <source>
        <dbReference type="Pfam" id="PF06441"/>
    </source>
</evidence>
<dbReference type="InterPro" id="IPR010497">
    <property type="entry name" value="Epoxide_hydro_N"/>
</dbReference>
<keyword evidence="2" id="KW-0058">Aromatic hydrocarbons catabolism</keyword>
<evidence type="ECO:0000313" key="6">
    <source>
        <dbReference type="EMBL" id="SDW64399.1"/>
    </source>
</evidence>
<feature type="domain" description="Epoxide hydrolase N-terminal" evidence="5">
    <location>
        <begin position="1"/>
        <end position="106"/>
    </location>
</feature>